<evidence type="ECO:0000313" key="2">
    <source>
        <dbReference type="EMBL" id="KAB8075664.1"/>
    </source>
</evidence>
<protein>
    <submittedName>
        <fullName evidence="2">Uncharacterized protein</fullName>
    </submittedName>
</protein>
<name>A0A5N5X832_9EURO</name>
<dbReference type="EMBL" id="ML732191">
    <property type="protein sequence ID" value="KAB8075664.1"/>
    <property type="molecule type" value="Genomic_DNA"/>
</dbReference>
<dbReference type="Proteomes" id="UP000326565">
    <property type="component" value="Unassembled WGS sequence"/>
</dbReference>
<gene>
    <name evidence="2" type="ORF">BDV29DRAFT_171570</name>
</gene>
<reference evidence="2 3" key="1">
    <citation type="submission" date="2019-04" db="EMBL/GenBank/DDBJ databases">
        <title>Friends and foes A comparative genomics study of 23 Aspergillus species from section Flavi.</title>
        <authorList>
            <consortium name="DOE Joint Genome Institute"/>
            <person name="Kjaerbolling I."/>
            <person name="Vesth T."/>
            <person name="Frisvad J.C."/>
            <person name="Nybo J.L."/>
            <person name="Theobald S."/>
            <person name="Kildgaard S."/>
            <person name="Isbrandt T."/>
            <person name="Kuo A."/>
            <person name="Sato A."/>
            <person name="Lyhne E.K."/>
            <person name="Kogle M.E."/>
            <person name="Wiebenga A."/>
            <person name="Kun R.S."/>
            <person name="Lubbers R.J."/>
            <person name="Makela M.R."/>
            <person name="Barry K."/>
            <person name="Chovatia M."/>
            <person name="Clum A."/>
            <person name="Daum C."/>
            <person name="Haridas S."/>
            <person name="He G."/>
            <person name="LaButti K."/>
            <person name="Lipzen A."/>
            <person name="Mondo S."/>
            <person name="Riley R."/>
            <person name="Salamov A."/>
            <person name="Simmons B.A."/>
            <person name="Magnuson J.K."/>
            <person name="Henrissat B."/>
            <person name="Mortensen U.H."/>
            <person name="Larsen T.O."/>
            <person name="Devries R.P."/>
            <person name="Grigoriev I.V."/>
            <person name="Machida M."/>
            <person name="Baker S.E."/>
            <person name="Andersen M.R."/>
        </authorList>
    </citation>
    <scope>NUCLEOTIDE SEQUENCE [LARGE SCALE GENOMIC DNA]</scope>
    <source>
        <strain evidence="2 3">CBS 151.66</strain>
    </source>
</reference>
<evidence type="ECO:0000256" key="1">
    <source>
        <dbReference type="SAM" id="MobiDB-lite"/>
    </source>
</evidence>
<feature type="region of interest" description="Disordered" evidence="1">
    <location>
        <begin position="1"/>
        <end position="30"/>
    </location>
</feature>
<sequence>MIPRCQTLKLKCKPASNRTKESSRQKPDQADVLSGLFSSTQQRPLSANIVDIHHQIFQDKFSKSGQQTSRAWLKTPDDSGGRPPVLDPKKADELLSKFRLRAAISLSS</sequence>
<dbReference type="AlphaFoldDB" id="A0A5N5X832"/>
<accession>A0A5N5X832</accession>
<feature type="compositionally biased region" description="Basic and acidic residues" evidence="1">
    <location>
        <begin position="18"/>
        <end position="29"/>
    </location>
</feature>
<evidence type="ECO:0000313" key="3">
    <source>
        <dbReference type="Proteomes" id="UP000326565"/>
    </source>
</evidence>
<dbReference type="OrthoDB" id="4504489at2759"/>
<keyword evidence="3" id="KW-1185">Reference proteome</keyword>
<organism evidence="2 3">
    <name type="scientific">Aspergillus leporis</name>
    <dbReference type="NCBI Taxonomy" id="41062"/>
    <lineage>
        <taxon>Eukaryota</taxon>
        <taxon>Fungi</taxon>
        <taxon>Dikarya</taxon>
        <taxon>Ascomycota</taxon>
        <taxon>Pezizomycotina</taxon>
        <taxon>Eurotiomycetes</taxon>
        <taxon>Eurotiomycetidae</taxon>
        <taxon>Eurotiales</taxon>
        <taxon>Aspergillaceae</taxon>
        <taxon>Aspergillus</taxon>
        <taxon>Aspergillus subgen. Circumdati</taxon>
    </lineage>
</organism>
<feature type="region of interest" description="Disordered" evidence="1">
    <location>
        <begin position="62"/>
        <end position="89"/>
    </location>
</feature>
<proteinExistence type="predicted"/>